<dbReference type="Proteomes" id="UP000593567">
    <property type="component" value="Unassembled WGS sequence"/>
</dbReference>
<comment type="similarity">
    <text evidence="3 13">Belongs to the peptidase M18 family.</text>
</comment>
<evidence type="ECO:0000256" key="8">
    <source>
        <dbReference type="ARBA" id="ARBA00022670"/>
    </source>
</evidence>
<evidence type="ECO:0000256" key="10">
    <source>
        <dbReference type="ARBA" id="ARBA00022801"/>
    </source>
</evidence>
<dbReference type="GO" id="GO:0008237">
    <property type="term" value="F:metallopeptidase activity"/>
    <property type="evidence" value="ECO:0007669"/>
    <property type="project" value="UniProtKB-KW"/>
</dbReference>
<evidence type="ECO:0000256" key="6">
    <source>
        <dbReference type="ARBA" id="ARBA00015118"/>
    </source>
</evidence>
<keyword evidence="9 13" id="KW-0479">Metal-binding</keyword>
<comment type="subunit">
    <text evidence="4">Tetrahedron-shaped homododecamer built from six homodimers.</text>
</comment>
<reference evidence="15" key="1">
    <citation type="submission" date="2020-06" db="EMBL/GenBank/DDBJ databases">
        <title>Draft genome of Bugula neritina, a colonial animal packing powerful symbionts and potential medicines.</title>
        <authorList>
            <person name="Rayko M."/>
        </authorList>
    </citation>
    <scope>NUCLEOTIDE SEQUENCE [LARGE SCALE GENOMIC DNA]</scope>
    <source>
        <strain evidence="15">Kwan_BN1</strain>
    </source>
</reference>
<evidence type="ECO:0000256" key="12">
    <source>
        <dbReference type="ARBA" id="ARBA00023049"/>
    </source>
</evidence>
<dbReference type="Gene3D" id="3.40.630.10">
    <property type="entry name" value="Zn peptidases"/>
    <property type="match status" value="1"/>
</dbReference>
<evidence type="ECO:0000256" key="13">
    <source>
        <dbReference type="RuleBase" id="RU004386"/>
    </source>
</evidence>
<dbReference type="SUPFAM" id="SSF53187">
    <property type="entry name" value="Zn-dependent exopeptidases"/>
    <property type="match status" value="1"/>
</dbReference>
<dbReference type="EC" id="3.4.11.21" evidence="5"/>
<comment type="cofactor">
    <cofactor evidence="2">
        <name>Zn(2+)</name>
        <dbReference type="ChEBI" id="CHEBI:29105"/>
    </cofactor>
</comment>
<dbReference type="PANTHER" id="PTHR28570:SF3">
    <property type="entry name" value="ASPARTYL AMINOPEPTIDASE"/>
    <property type="match status" value="1"/>
</dbReference>
<keyword evidence="12 13" id="KW-0482">Metalloprotease</keyword>
<dbReference type="InterPro" id="IPR023358">
    <property type="entry name" value="Peptidase_M18_dom2"/>
</dbReference>
<keyword evidence="10 13" id="KW-0378">Hydrolase</keyword>
<dbReference type="GO" id="GO:0005737">
    <property type="term" value="C:cytoplasm"/>
    <property type="evidence" value="ECO:0007669"/>
    <property type="project" value="UniProtKB-ARBA"/>
</dbReference>
<evidence type="ECO:0000256" key="9">
    <source>
        <dbReference type="ARBA" id="ARBA00022723"/>
    </source>
</evidence>
<dbReference type="PRINTS" id="PR00932">
    <property type="entry name" value="AMINO1PTASE"/>
</dbReference>
<dbReference type="FunFam" id="2.30.250.10:FF:000001">
    <property type="entry name" value="Aspartyl aminopeptidase 1"/>
    <property type="match status" value="1"/>
</dbReference>
<dbReference type="OrthoDB" id="9880441at2759"/>
<dbReference type="EMBL" id="VXIV02000317">
    <property type="protein sequence ID" value="KAF6039023.1"/>
    <property type="molecule type" value="Genomic_DNA"/>
</dbReference>
<sequence>MASRHLITSTAQGMVDFINKSPSPWHAVHECKKALLAAGYLELKETDKWDIKPMSKYFVTRNMSTIISFAVGGAYKPGNGFSLMGAHTDSPCIRVKPVSKKENAGYLQVGVELYGGGNWLTWFDRDLRLAGRAIVKEKGHLINRLVHVNRPLMRIPSIAIHLQRDINTNFSPNSENEICPVIATAFQNQLVEQKDVGNGIQSDKHHPLLLNLIAEELGVAAADISDFELCLADYQPANLGGALDEFVFAPRLDNLFNVYTALQAMISFTDEDLASDPCIRVAGFFDHEEVGSTSAQGANSNFQRFILQRLCAGGEDETSFQRSMANSYMVSEDIIAVYYQRRSGTRRQPQLQDETRGEPQRGDAQGDSSQVQHQPEVHHQLLDCLRLTGDRE</sequence>
<dbReference type="GO" id="GO:0008270">
    <property type="term" value="F:zinc ion binding"/>
    <property type="evidence" value="ECO:0007669"/>
    <property type="project" value="InterPro"/>
</dbReference>
<keyword evidence="7 13" id="KW-0031">Aminopeptidase</keyword>
<proteinExistence type="inferred from homology"/>
<organism evidence="15 16">
    <name type="scientific">Bugula neritina</name>
    <name type="common">Brown bryozoan</name>
    <name type="synonym">Sertularia neritina</name>
    <dbReference type="NCBI Taxonomy" id="10212"/>
    <lineage>
        <taxon>Eukaryota</taxon>
        <taxon>Metazoa</taxon>
        <taxon>Spiralia</taxon>
        <taxon>Lophotrochozoa</taxon>
        <taxon>Bryozoa</taxon>
        <taxon>Gymnolaemata</taxon>
        <taxon>Cheilostomatida</taxon>
        <taxon>Flustrina</taxon>
        <taxon>Buguloidea</taxon>
        <taxon>Bugulidae</taxon>
        <taxon>Bugula</taxon>
    </lineage>
</organism>
<evidence type="ECO:0000256" key="2">
    <source>
        <dbReference type="ARBA" id="ARBA00001947"/>
    </source>
</evidence>
<evidence type="ECO:0000256" key="11">
    <source>
        <dbReference type="ARBA" id="ARBA00022833"/>
    </source>
</evidence>
<keyword evidence="16" id="KW-1185">Reference proteome</keyword>
<dbReference type="PANTHER" id="PTHR28570">
    <property type="entry name" value="ASPARTYL AMINOPEPTIDASE"/>
    <property type="match status" value="1"/>
</dbReference>
<evidence type="ECO:0000256" key="5">
    <source>
        <dbReference type="ARBA" id="ARBA00011965"/>
    </source>
</evidence>
<comment type="caution">
    <text evidence="15">The sequence shown here is derived from an EMBL/GenBank/DDBJ whole genome shotgun (WGS) entry which is preliminary data.</text>
</comment>
<feature type="region of interest" description="Disordered" evidence="14">
    <location>
        <begin position="343"/>
        <end position="379"/>
    </location>
</feature>
<protein>
    <recommendedName>
        <fullName evidence="6">Aspartyl aminopeptidase</fullName>
        <ecNumber evidence="5">3.4.11.21</ecNumber>
    </recommendedName>
</protein>
<comment type="catalytic activity">
    <reaction evidence="1">
        <text>Release of an N-terminal aspartate or glutamate from a peptide, with a preference for aspartate.</text>
        <dbReference type="EC" id="3.4.11.21"/>
    </reaction>
</comment>
<evidence type="ECO:0000256" key="14">
    <source>
        <dbReference type="SAM" id="MobiDB-lite"/>
    </source>
</evidence>
<dbReference type="InterPro" id="IPR001948">
    <property type="entry name" value="Peptidase_M18"/>
</dbReference>
<evidence type="ECO:0000256" key="3">
    <source>
        <dbReference type="ARBA" id="ARBA00008290"/>
    </source>
</evidence>
<name>A0A7J7KL13_BUGNE</name>
<evidence type="ECO:0000256" key="7">
    <source>
        <dbReference type="ARBA" id="ARBA00022438"/>
    </source>
</evidence>
<evidence type="ECO:0000313" key="16">
    <source>
        <dbReference type="Proteomes" id="UP000593567"/>
    </source>
</evidence>
<dbReference type="Gene3D" id="2.30.250.10">
    <property type="entry name" value="Aminopeptidase i, Domain 2"/>
    <property type="match status" value="1"/>
</dbReference>
<evidence type="ECO:0000313" key="15">
    <source>
        <dbReference type="EMBL" id="KAF6039023.1"/>
    </source>
</evidence>
<dbReference type="Pfam" id="PF02127">
    <property type="entry name" value="Peptidase_M18"/>
    <property type="match status" value="1"/>
</dbReference>
<dbReference type="AlphaFoldDB" id="A0A7J7KL13"/>
<accession>A0A7J7KL13</accession>
<evidence type="ECO:0000256" key="4">
    <source>
        <dbReference type="ARBA" id="ARBA00011395"/>
    </source>
</evidence>
<evidence type="ECO:0000256" key="1">
    <source>
        <dbReference type="ARBA" id="ARBA00001335"/>
    </source>
</evidence>
<keyword evidence="11 13" id="KW-0862">Zinc</keyword>
<dbReference type="GO" id="GO:0004177">
    <property type="term" value="F:aminopeptidase activity"/>
    <property type="evidence" value="ECO:0007669"/>
    <property type="project" value="UniProtKB-KW"/>
</dbReference>
<keyword evidence="8 13" id="KW-0645">Protease</keyword>
<dbReference type="SUPFAM" id="SSF101821">
    <property type="entry name" value="Aminopeptidase/glucanase lid domain"/>
    <property type="match status" value="1"/>
</dbReference>
<dbReference type="GO" id="GO:0006508">
    <property type="term" value="P:proteolysis"/>
    <property type="evidence" value="ECO:0007669"/>
    <property type="project" value="UniProtKB-KW"/>
</dbReference>
<gene>
    <name evidence="15" type="ORF">EB796_002678</name>
</gene>